<proteinExistence type="inferred from homology"/>
<evidence type="ECO:0000256" key="4">
    <source>
        <dbReference type="ARBA" id="ARBA00022827"/>
    </source>
</evidence>
<protein>
    <recommendedName>
        <fullName evidence="10">Flavin-containing monooxygenase</fullName>
    </recommendedName>
</protein>
<comment type="similarity">
    <text evidence="2">Belongs to the FMO family.</text>
</comment>
<evidence type="ECO:0000256" key="1">
    <source>
        <dbReference type="ARBA" id="ARBA00001974"/>
    </source>
</evidence>
<sequence length="477" mass="53491">MGSQTPAQFEIRNIAIIGAGPCGLAAARYLIAQEAFNQIAIFEQQDEVGGVWYYSRETSHARHVPQTSAFCPPDPPLRPPLRPPQDKAPKFPSPMYEVLHTNIPRSLMQFSDLAFPADSLIFPSREHVQEYLVSYAKDIRHLIRFSSQVQDVRLRQVDGKDQWDIDVLDLKTGEATTCTYDAVCVASGHYSTIYIPDVENLSAFHEAHPGVVMHSKYYRDAAGFTNKKVVVVGNSASGLDISNQISRVCRKPLLLSVRTATPPGYLDLIGAEEVPVIEEFLANERGVRFQGGRVEKDIDAVVFATGYLYSFPFLTSLKPPLVTDGRRVHRAYKELFHSDHPTIVFPGLPVKVVPFAIAESQAALVSRTWANKLPLPSAEEMEQWEKEETERRGPAFHVWPKGGDGEFINSVYERIAASGTSGKTPPRWDQELLWERQIYFDAKLKFELQGCKAHSLQELGFQYQTEQDNSSAPEVLI</sequence>
<dbReference type="SUPFAM" id="SSF51905">
    <property type="entry name" value="FAD/NAD(P)-binding domain"/>
    <property type="match status" value="2"/>
</dbReference>
<dbReference type="PANTHER" id="PTHR23023">
    <property type="entry name" value="DIMETHYLANILINE MONOOXYGENASE"/>
    <property type="match status" value="1"/>
</dbReference>
<evidence type="ECO:0000256" key="5">
    <source>
        <dbReference type="ARBA" id="ARBA00022857"/>
    </source>
</evidence>
<evidence type="ECO:0000313" key="9">
    <source>
        <dbReference type="Proteomes" id="UP001301769"/>
    </source>
</evidence>
<evidence type="ECO:0000256" key="6">
    <source>
        <dbReference type="ARBA" id="ARBA00023002"/>
    </source>
</evidence>
<dbReference type="GO" id="GO:0050660">
    <property type="term" value="F:flavin adenine dinucleotide binding"/>
    <property type="evidence" value="ECO:0007669"/>
    <property type="project" value="InterPro"/>
</dbReference>
<reference evidence="8" key="1">
    <citation type="journal article" date="2023" name="Mol. Phylogenet. Evol.">
        <title>Genome-scale phylogeny and comparative genomics of the fungal order Sordariales.</title>
        <authorList>
            <person name="Hensen N."/>
            <person name="Bonometti L."/>
            <person name="Westerberg I."/>
            <person name="Brannstrom I.O."/>
            <person name="Guillou S."/>
            <person name="Cros-Aarteil S."/>
            <person name="Calhoun S."/>
            <person name="Haridas S."/>
            <person name="Kuo A."/>
            <person name="Mondo S."/>
            <person name="Pangilinan J."/>
            <person name="Riley R."/>
            <person name="LaButti K."/>
            <person name="Andreopoulos B."/>
            <person name="Lipzen A."/>
            <person name="Chen C."/>
            <person name="Yan M."/>
            <person name="Daum C."/>
            <person name="Ng V."/>
            <person name="Clum A."/>
            <person name="Steindorff A."/>
            <person name="Ohm R.A."/>
            <person name="Martin F."/>
            <person name="Silar P."/>
            <person name="Natvig D.O."/>
            <person name="Lalanne C."/>
            <person name="Gautier V."/>
            <person name="Ament-Velasquez S.L."/>
            <person name="Kruys A."/>
            <person name="Hutchinson M.I."/>
            <person name="Powell A.J."/>
            <person name="Barry K."/>
            <person name="Miller A.N."/>
            <person name="Grigoriev I.V."/>
            <person name="Debuchy R."/>
            <person name="Gladieux P."/>
            <person name="Hiltunen Thoren M."/>
            <person name="Johannesson H."/>
        </authorList>
    </citation>
    <scope>NUCLEOTIDE SEQUENCE</scope>
    <source>
        <strain evidence="8">PSN293</strain>
    </source>
</reference>
<evidence type="ECO:0000256" key="3">
    <source>
        <dbReference type="ARBA" id="ARBA00022630"/>
    </source>
</evidence>
<reference evidence="8" key="2">
    <citation type="submission" date="2023-05" db="EMBL/GenBank/DDBJ databases">
        <authorList>
            <consortium name="Lawrence Berkeley National Laboratory"/>
            <person name="Steindorff A."/>
            <person name="Hensen N."/>
            <person name="Bonometti L."/>
            <person name="Westerberg I."/>
            <person name="Brannstrom I.O."/>
            <person name="Guillou S."/>
            <person name="Cros-Aarteil S."/>
            <person name="Calhoun S."/>
            <person name="Haridas S."/>
            <person name="Kuo A."/>
            <person name="Mondo S."/>
            <person name="Pangilinan J."/>
            <person name="Riley R."/>
            <person name="Labutti K."/>
            <person name="Andreopoulos B."/>
            <person name="Lipzen A."/>
            <person name="Chen C."/>
            <person name="Yanf M."/>
            <person name="Daum C."/>
            <person name="Ng V."/>
            <person name="Clum A."/>
            <person name="Ohm R."/>
            <person name="Martin F."/>
            <person name="Silar P."/>
            <person name="Natvig D."/>
            <person name="Lalanne C."/>
            <person name="Gautier V."/>
            <person name="Ament-Velasquez S.L."/>
            <person name="Kruys A."/>
            <person name="Hutchinson M.I."/>
            <person name="Powell A.J."/>
            <person name="Barry K."/>
            <person name="Miller A.N."/>
            <person name="Grigoriev I.V."/>
            <person name="Debuchy R."/>
            <person name="Gladieux P."/>
            <person name="Thoren M.H."/>
            <person name="Johannesson H."/>
        </authorList>
    </citation>
    <scope>NUCLEOTIDE SEQUENCE</scope>
    <source>
        <strain evidence="8">PSN293</strain>
    </source>
</reference>
<evidence type="ECO:0000256" key="7">
    <source>
        <dbReference type="ARBA" id="ARBA00023033"/>
    </source>
</evidence>
<evidence type="ECO:0000313" key="8">
    <source>
        <dbReference type="EMBL" id="KAK4217121.1"/>
    </source>
</evidence>
<keyword evidence="9" id="KW-1185">Reference proteome</keyword>
<evidence type="ECO:0008006" key="10">
    <source>
        <dbReference type="Google" id="ProtNLM"/>
    </source>
</evidence>
<comment type="caution">
    <text evidence="8">The sequence shown here is derived from an EMBL/GenBank/DDBJ whole genome shotgun (WGS) entry which is preliminary data.</text>
</comment>
<dbReference type="GO" id="GO:0050661">
    <property type="term" value="F:NADP binding"/>
    <property type="evidence" value="ECO:0007669"/>
    <property type="project" value="InterPro"/>
</dbReference>
<accession>A0AAN6YEF2</accession>
<name>A0AAN6YEF2_9PEZI</name>
<dbReference type="InterPro" id="IPR020946">
    <property type="entry name" value="Flavin_mOase-like"/>
</dbReference>
<keyword evidence="5" id="KW-0521">NADP</keyword>
<organism evidence="8 9">
    <name type="scientific">Rhypophila decipiens</name>
    <dbReference type="NCBI Taxonomy" id="261697"/>
    <lineage>
        <taxon>Eukaryota</taxon>
        <taxon>Fungi</taxon>
        <taxon>Dikarya</taxon>
        <taxon>Ascomycota</taxon>
        <taxon>Pezizomycotina</taxon>
        <taxon>Sordariomycetes</taxon>
        <taxon>Sordariomycetidae</taxon>
        <taxon>Sordariales</taxon>
        <taxon>Naviculisporaceae</taxon>
        <taxon>Rhypophila</taxon>
    </lineage>
</organism>
<dbReference type="AlphaFoldDB" id="A0AAN6YEF2"/>
<dbReference type="PRINTS" id="PR00419">
    <property type="entry name" value="ADXRDTASE"/>
</dbReference>
<dbReference type="FunFam" id="3.50.50.60:FF:000138">
    <property type="entry name" value="Flavin-containing monooxygenase"/>
    <property type="match status" value="1"/>
</dbReference>
<keyword evidence="6" id="KW-0560">Oxidoreductase</keyword>
<keyword evidence="7" id="KW-0503">Monooxygenase</keyword>
<keyword evidence="4" id="KW-0274">FAD</keyword>
<evidence type="ECO:0000256" key="2">
    <source>
        <dbReference type="ARBA" id="ARBA00009183"/>
    </source>
</evidence>
<dbReference type="EMBL" id="MU858062">
    <property type="protein sequence ID" value="KAK4217121.1"/>
    <property type="molecule type" value="Genomic_DNA"/>
</dbReference>
<dbReference type="Proteomes" id="UP001301769">
    <property type="component" value="Unassembled WGS sequence"/>
</dbReference>
<dbReference type="GO" id="GO:0004499">
    <property type="term" value="F:N,N-dimethylaniline monooxygenase activity"/>
    <property type="evidence" value="ECO:0007669"/>
    <property type="project" value="InterPro"/>
</dbReference>
<comment type="cofactor">
    <cofactor evidence="1">
        <name>FAD</name>
        <dbReference type="ChEBI" id="CHEBI:57692"/>
    </cofactor>
</comment>
<dbReference type="InterPro" id="IPR050346">
    <property type="entry name" value="FMO-like"/>
</dbReference>
<dbReference type="InterPro" id="IPR036188">
    <property type="entry name" value="FAD/NAD-bd_sf"/>
</dbReference>
<dbReference type="Gene3D" id="3.50.50.60">
    <property type="entry name" value="FAD/NAD(P)-binding domain"/>
    <property type="match status" value="2"/>
</dbReference>
<keyword evidence="3" id="KW-0285">Flavoprotein</keyword>
<gene>
    <name evidence="8" type="ORF">QBC37DRAFT_62384</name>
</gene>
<dbReference type="Pfam" id="PF13450">
    <property type="entry name" value="NAD_binding_8"/>
    <property type="match status" value="1"/>
</dbReference>
<dbReference type="Pfam" id="PF00743">
    <property type="entry name" value="FMO-like"/>
    <property type="match status" value="2"/>
</dbReference>